<feature type="domain" description="WLM" evidence="7">
    <location>
        <begin position="1"/>
        <end position="201"/>
    </location>
</feature>
<dbReference type="SMART" id="SM00547">
    <property type="entry name" value="ZnF_RBZ"/>
    <property type="match status" value="1"/>
</dbReference>
<sequence>MANAGEWMIPTIQVLKRQSKKDEAQRILERIADHVLPICTKRQFKVRNLLEFFPKNGNLLGMNVNQGWKIFLRLRPASQPTTFLPFEDILGTMLHELVHMKIGPHNASFYKMLDELTREMENLLERGLLGAAGAAFQDAGNGQSLGGMHVLPSQVSRVRASAALNRQKHQAIMSTNRLGGSAVAASDLRAKMLEAAEKRLLDSRACANITCTHEKSVPSTPAGQPHPTNTTREQFNDDDDIEWQCPHCTFWNKTTADACEMCQTRLSKRKLAWATTASRPPPHVIDLTSDD</sequence>
<name>A0A024TN31_9STRA</name>
<accession>A0A024TN31</accession>
<dbReference type="AlphaFoldDB" id="A0A024TN31"/>
<feature type="compositionally biased region" description="Polar residues" evidence="5">
    <location>
        <begin position="217"/>
        <end position="233"/>
    </location>
</feature>
<dbReference type="InterPro" id="IPR013536">
    <property type="entry name" value="WLM_dom"/>
</dbReference>
<dbReference type="GO" id="GO:0005634">
    <property type="term" value="C:nucleus"/>
    <property type="evidence" value="ECO:0007669"/>
    <property type="project" value="TreeGrafter"/>
</dbReference>
<reference evidence="8" key="1">
    <citation type="submission" date="2013-12" db="EMBL/GenBank/DDBJ databases">
        <title>The Genome Sequence of Aphanomyces invadans NJM9701.</title>
        <authorList>
            <consortium name="The Broad Institute Genomics Platform"/>
            <person name="Russ C."/>
            <person name="Tyler B."/>
            <person name="van West P."/>
            <person name="Dieguez-Uribeondo J."/>
            <person name="Young S.K."/>
            <person name="Zeng Q."/>
            <person name="Gargeya S."/>
            <person name="Fitzgerald M."/>
            <person name="Abouelleil A."/>
            <person name="Alvarado L."/>
            <person name="Chapman S.B."/>
            <person name="Gainer-Dewar J."/>
            <person name="Goldberg J."/>
            <person name="Griggs A."/>
            <person name="Gujja S."/>
            <person name="Hansen M."/>
            <person name="Howarth C."/>
            <person name="Imamovic A."/>
            <person name="Ireland A."/>
            <person name="Larimer J."/>
            <person name="McCowan C."/>
            <person name="Murphy C."/>
            <person name="Pearson M."/>
            <person name="Poon T.W."/>
            <person name="Priest M."/>
            <person name="Roberts A."/>
            <person name="Saif S."/>
            <person name="Shea T."/>
            <person name="Sykes S."/>
            <person name="Wortman J."/>
            <person name="Nusbaum C."/>
            <person name="Birren B."/>
        </authorList>
    </citation>
    <scope>NUCLEOTIDE SEQUENCE [LARGE SCALE GENOMIC DNA]</scope>
    <source>
        <strain evidence="8">NJM9701</strain>
    </source>
</reference>
<evidence type="ECO:0008006" key="9">
    <source>
        <dbReference type="Google" id="ProtNLM"/>
    </source>
</evidence>
<dbReference type="STRING" id="157072.A0A024TN31"/>
<dbReference type="InterPro" id="IPR036443">
    <property type="entry name" value="Znf_RanBP2_sf"/>
</dbReference>
<protein>
    <recommendedName>
        <fullName evidence="9">WLM domain-containing protein</fullName>
    </recommendedName>
</protein>
<dbReference type="SUPFAM" id="SSF90209">
    <property type="entry name" value="Ran binding protein zinc finger-like"/>
    <property type="match status" value="1"/>
</dbReference>
<dbReference type="GO" id="GO:0006281">
    <property type="term" value="P:DNA repair"/>
    <property type="evidence" value="ECO:0007669"/>
    <property type="project" value="TreeGrafter"/>
</dbReference>
<feature type="domain" description="RanBP2-type" evidence="6">
    <location>
        <begin position="238"/>
        <end position="268"/>
    </location>
</feature>
<keyword evidence="1" id="KW-0479">Metal-binding</keyword>
<evidence type="ECO:0000259" key="6">
    <source>
        <dbReference type="PROSITE" id="PS50199"/>
    </source>
</evidence>
<keyword evidence="2 4" id="KW-0863">Zinc-finger</keyword>
<dbReference type="InterPro" id="IPR053000">
    <property type="entry name" value="WSS1-like_metalloprotease"/>
</dbReference>
<dbReference type="RefSeq" id="XP_008876717.1">
    <property type="nucleotide sequence ID" value="XM_008878495.1"/>
</dbReference>
<dbReference type="PROSITE" id="PS50199">
    <property type="entry name" value="ZF_RANBP2_2"/>
    <property type="match status" value="1"/>
</dbReference>
<dbReference type="PROSITE" id="PS01358">
    <property type="entry name" value="ZF_RANBP2_1"/>
    <property type="match status" value="1"/>
</dbReference>
<dbReference type="GO" id="GO:0008270">
    <property type="term" value="F:zinc ion binding"/>
    <property type="evidence" value="ECO:0007669"/>
    <property type="project" value="UniProtKB-KW"/>
</dbReference>
<feature type="region of interest" description="Disordered" evidence="5">
    <location>
        <begin position="215"/>
        <end position="235"/>
    </location>
</feature>
<evidence type="ECO:0000256" key="4">
    <source>
        <dbReference type="PROSITE-ProRule" id="PRU00322"/>
    </source>
</evidence>
<dbReference type="PROSITE" id="PS51397">
    <property type="entry name" value="WLM"/>
    <property type="match status" value="1"/>
</dbReference>
<dbReference type="InterPro" id="IPR001876">
    <property type="entry name" value="Znf_RanBP2"/>
</dbReference>
<keyword evidence="3" id="KW-0862">Zinc</keyword>
<evidence type="ECO:0000259" key="7">
    <source>
        <dbReference type="PROSITE" id="PS51397"/>
    </source>
</evidence>
<evidence type="ECO:0000313" key="8">
    <source>
        <dbReference type="EMBL" id="ETV94772.1"/>
    </source>
</evidence>
<evidence type="ECO:0000256" key="3">
    <source>
        <dbReference type="ARBA" id="ARBA00022833"/>
    </source>
</evidence>
<organism evidence="8">
    <name type="scientific">Aphanomyces invadans</name>
    <dbReference type="NCBI Taxonomy" id="157072"/>
    <lineage>
        <taxon>Eukaryota</taxon>
        <taxon>Sar</taxon>
        <taxon>Stramenopiles</taxon>
        <taxon>Oomycota</taxon>
        <taxon>Saprolegniomycetes</taxon>
        <taxon>Saprolegniales</taxon>
        <taxon>Verrucalvaceae</taxon>
        <taxon>Aphanomyces</taxon>
    </lineage>
</organism>
<dbReference type="GO" id="GO:0008237">
    <property type="term" value="F:metallopeptidase activity"/>
    <property type="evidence" value="ECO:0007669"/>
    <property type="project" value="TreeGrafter"/>
</dbReference>
<proteinExistence type="predicted"/>
<dbReference type="GeneID" id="20088778"/>
<dbReference type="PANTHER" id="PTHR46622">
    <property type="entry name" value="DNA-DEPENDENT METALLOPROTEASE WSS1"/>
    <property type="match status" value="1"/>
</dbReference>
<gene>
    <name evidence="8" type="ORF">H310_11728</name>
</gene>
<dbReference type="OrthoDB" id="261960at2759"/>
<dbReference type="eggNOG" id="KOG1558">
    <property type="taxonomic scope" value="Eukaryota"/>
</dbReference>
<dbReference type="EMBL" id="KI913984">
    <property type="protein sequence ID" value="ETV94772.1"/>
    <property type="molecule type" value="Genomic_DNA"/>
</dbReference>
<evidence type="ECO:0000256" key="1">
    <source>
        <dbReference type="ARBA" id="ARBA00022723"/>
    </source>
</evidence>
<evidence type="ECO:0000256" key="5">
    <source>
        <dbReference type="SAM" id="MobiDB-lite"/>
    </source>
</evidence>
<dbReference type="PANTHER" id="PTHR46622:SF1">
    <property type="entry name" value="DNA-DEPENDENT METALLOPROTEASE WSS1"/>
    <property type="match status" value="1"/>
</dbReference>
<dbReference type="Gene3D" id="2.30.30.380">
    <property type="entry name" value="Zn-finger domain of Sec23/24"/>
    <property type="match status" value="1"/>
</dbReference>
<dbReference type="Pfam" id="PF08325">
    <property type="entry name" value="WLM"/>
    <property type="match status" value="1"/>
</dbReference>
<evidence type="ECO:0000256" key="2">
    <source>
        <dbReference type="ARBA" id="ARBA00022771"/>
    </source>
</evidence>
<dbReference type="VEuPathDB" id="FungiDB:H310_11728"/>